<organism evidence="1 2">
    <name type="scientific">Paramecium pentaurelia</name>
    <dbReference type="NCBI Taxonomy" id="43138"/>
    <lineage>
        <taxon>Eukaryota</taxon>
        <taxon>Sar</taxon>
        <taxon>Alveolata</taxon>
        <taxon>Ciliophora</taxon>
        <taxon>Intramacronucleata</taxon>
        <taxon>Oligohymenophorea</taxon>
        <taxon>Peniculida</taxon>
        <taxon>Parameciidae</taxon>
        <taxon>Paramecium</taxon>
    </lineage>
</organism>
<sequence>MRNKMTITQDNNFREYPSLLVTDISEKYMVKFKKIEIYDEFQKQIETSFVLKSLHKINHETHSFRLIKLQDTLFRQRRKSECDGVISQKIQNIDMKYPKTTIEQHQFLDRVKAMRRKAIKGRMKTKFQKSFKKIDTTKPSQFNPQNHHTIQTRDSIYGSLQEIKVFRTFAKDRAYYKRSLEKKGSDSICDSPCTPSFHIRRNTQKIGVTQKQKQFVLLQLNKFSPKTFELLKKDSTLKILSETKESQSQTHGITQTASIILHKFQPYFCNQKVMNLKKSWITSSSRVKTVF</sequence>
<accession>A0A8S1UPI1</accession>
<dbReference type="EMBL" id="CAJJDO010000043">
    <property type="protein sequence ID" value="CAD8165652.1"/>
    <property type="molecule type" value="Genomic_DNA"/>
</dbReference>
<comment type="caution">
    <text evidence="1">The sequence shown here is derived from an EMBL/GenBank/DDBJ whole genome shotgun (WGS) entry which is preliminary data.</text>
</comment>
<evidence type="ECO:0000313" key="2">
    <source>
        <dbReference type="Proteomes" id="UP000689195"/>
    </source>
</evidence>
<reference evidence="1" key="1">
    <citation type="submission" date="2021-01" db="EMBL/GenBank/DDBJ databases">
        <authorList>
            <consortium name="Genoscope - CEA"/>
            <person name="William W."/>
        </authorList>
    </citation>
    <scope>NUCLEOTIDE SEQUENCE</scope>
</reference>
<evidence type="ECO:0000313" key="1">
    <source>
        <dbReference type="EMBL" id="CAD8165652.1"/>
    </source>
</evidence>
<name>A0A8S1UPI1_9CILI</name>
<dbReference type="Proteomes" id="UP000689195">
    <property type="component" value="Unassembled WGS sequence"/>
</dbReference>
<protein>
    <submittedName>
        <fullName evidence="1">Uncharacterized protein</fullName>
    </submittedName>
</protein>
<dbReference type="AlphaFoldDB" id="A0A8S1UPI1"/>
<keyword evidence="2" id="KW-1185">Reference proteome</keyword>
<proteinExistence type="predicted"/>
<dbReference type="OrthoDB" id="10316547at2759"/>
<gene>
    <name evidence="1" type="ORF">PPENT_87.1.T0430058</name>
</gene>